<organism evidence="1 2">
    <name type="scientific">Jonesia denitrificans (strain ATCC 14870 / DSM 20603 / BCRC 15368 / CIP 55.134 / JCM 11481 / NBRC 15587 / NCTC 10816 / Prevot 55134)</name>
    <name type="common">Listeria denitrificans</name>
    <dbReference type="NCBI Taxonomy" id="471856"/>
    <lineage>
        <taxon>Bacteria</taxon>
        <taxon>Bacillati</taxon>
        <taxon>Actinomycetota</taxon>
        <taxon>Actinomycetes</taxon>
        <taxon>Micrococcales</taxon>
        <taxon>Jonesiaceae</taxon>
        <taxon>Jonesia</taxon>
    </lineage>
</organism>
<dbReference type="STRING" id="471856.Jden_2182"/>
<dbReference type="EMBL" id="CP001706">
    <property type="protein sequence ID" value="ACV09819.1"/>
    <property type="molecule type" value="Genomic_DNA"/>
</dbReference>
<dbReference type="KEGG" id="jde:Jden_2182"/>
<dbReference type="HOGENOM" id="CLU_3044261_0_0_11"/>
<name>C7R1I4_JONDD</name>
<evidence type="ECO:0000313" key="1">
    <source>
        <dbReference type="EMBL" id="ACV09819.1"/>
    </source>
</evidence>
<dbReference type="AlphaFoldDB" id="C7R1I4"/>
<accession>C7R1I4</accession>
<evidence type="ECO:0000313" key="2">
    <source>
        <dbReference type="Proteomes" id="UP000000628"/>
    </source>
</evidence>
<proteinExistence type="predicted"/>
<keyword evidence="2" id="KW-1185">Reference proteome</keyword>
<dbReference type="RefSeq" id="WP_015772447.1">
    <property type="nucleotide sequence ID" value="NC_013174.1"/>
</dbReference>
<sequence>MTNEQVKPSKVLLDLICEEYGWEREKTSTILLTDEKAIAISKTYPDVKVVNDGS</sequence>
<dbReference type="Proteomes" id="UP000000628">
    <property type="component" value="Chromosome"/>
</dbReference>
<reference evidence="1 2" key="1">
    <citation type="journal article" date="2009" name="Stand. Genomic Sci.">
        <title>Complete genome sequence of Jonesia denitrificans type strain (Prevot 55134).</title>
        <authorList>
            <person name="Pukall R."/>
            <person name="Gehrich-Schroter G."/>
            <person name="Lapidus A."/>
            <person name="Nolan M."/>
            <person name="Glavina Del Rio T."/>
            <person name="Lucas S."/>
            <person name="Chen F."/>
            <person name="Tice H."/>
            <person name="Pitluck S."/>
            <person name="Cheng J.F."/>
            <person name="Copeland A."/>
            <person name="Saunders E."/>
            <person name="Brettin T."/>
            <person name="Detter J.C."/>
            <person name="Bruce D."/>
            <person name="Goodwin L."/>
            <person name="Pati A."/>
            <person name="Ivanova N."/>
            <person name="Mavromatis K."/>
            <person name="Ovchinnikova G."/>
            <person name="Chen A."/>
            <person name="Palaniappan K."/>
            <person name="Land M."/>
            <person name="Hauser L."/>
            <person name="Chang Y.J."/>
            <person name="Jeffries C.D."/>
            <person name="Chain P."/>
            <person name="Goker M."/>
            <person name="Bristow J."/>
            <person name="Eisen J.A."/>
            <person name="Markowitz V."/>
            <person name="Hugenholtz P."/>
            <person name="Kyrpides N.C."/>
            <person name="Klenk H.P."/>
            <person name="Han C."/>
        </authorList>
    </citation>
    <scope>NUCLEOTIDE SEQUENCE [LARGE SCALE GENOMIC DNA]</scope>
    <source>
        <strain evidence="2">ATCC 14870 / DSM 20603 / BCRC 15368 / CIP 55.134 / JCM 11481 / NBRC 15587 / NCTC 10816 / Prevot 55134</strain>
    </source>
</reference>
<gene>
    <name evidence="1" type="ordered locus">Jden_2182</name>
</gene>
<protein>
    <submittedName>
        <fullName evidence="1">Uncharacterized protein</fullName>
    </submittedName>
</protein>